<dbReference type="Proteomes" id="UP001156870">
    <property type="component" value="Unassembled WGS sequence"/>
</dbReference>
<reference evidence="2 3" key="1">
    <citation type="journal article" date="2014" name="Int. J. Syst. Evol. Microbiol.">
        <title>Complete genome sequence of Corynebacterium casei LMG S-19264T (=DSM 44701T), isolated from a smear-ripened cheese.</title>
        <authorList>
            <consortium name="US DOE Joint Genome Institute (JGI-PGF)"/>
            <person name="Walter F."/>
            <person name="Albersmeier A."/>
            <person name="Kalinowski J."/>
            <person name="Ruckert C."/>
        </authorList>
    </citation>
    <scope>NUCLEOTIDE SEQUENCE [LARGE SCALE GENOMIC DNA]</scope>
    <source>
        <strain evidence="2 3">NBRC 110095</strain>
    </source>
</reference>
<gene>
    <name evidence="2" type="ORF">GCM10007877_39980</name>
</gene>
<organism evidence="2 3">
    <name type="scientific">Marinibactrum halimedae</name>
    <dbReference type="NCBI Taxonomy" id="1444977"/>
    <lineage>
        <taxon>Bacteria</taxon>
        <taxon>Pseudomonadati</taxon>
        <taxon>Pseudomonadota</taxon>
        <taxon>Gammaproteobacteria</taxon>
        <taxon>Cellvibrionales</taxon>
        <taxon>Cellvibrionaceae</taxon>
        <taxon>Marinibactrum</taxon>
    </lineage>
</organism>
<feature type="transmembrane region" description="Helical" evidence="1">
    <location>
        <begin position="160"/>
        <end position="184"/>
    </location>
</feature>
<accession>A0AA37WNN5</accession>
<dbReference type="EMBL" id="BSPD01000103">
    <property type="protein sequence ID" value="GLS28279.1"/>
    <property type="molecule type" value="Genomic_DNA"/>
</dbReference>
<dbReference type="AlphaFoldDB" id="A0AA37WNN5"/>
<evidence type="ECO:0000256" key="1">
    <source>
        <dbReference type="SAM" id="Phobius"/>
    </source>
</evidence>
<evidence type="ECO:0000313" key="3">
    <source>
        <dbReference type="Proteomes" id="UP001156870"/>
    </source>
</evidence>
<name>A0AA37WNN5_9GAMM</name>
<comment type="caution">
    <text evidence="2">The sequence shown here is derived from an EMBL/GenBank/DDBJ whole genome shotgun (WGS) entry which is preliminary data.</text>
</comment>
<evidence type="ECO:0000313" key="2">
    <source>
        <dbReference type="EMBL" id="GLS28279.1"/>
    </source>
</evidence>
<keyword evidence="1" id="KW-0472">Membrane</keyword>
<protein>
    <submittedName>
        <fullName evidence="2">Uncharacterized protein</fullName>
    </submittedName>
</protein>
<feature type="transmembrane region" description="Helical" evidence="1">
    <location>
        <begin position="190"/>
        <end position="209"/>
    </location>
</feature>
<dbReference type="RefSeq" id="WP_232594545.1">
    <property type="nucleotide sequence ID" value="NZ_BSPD01000103.1"/>
</dbReference>
<keyword evidence="3" id="KW-1185">Reference proteome</keyword>
<keyword evidence="1" id="KW-1133">Transmembrane helix</keyword>
<keyword evidence="1" id="KW-0812">Transmembrane</keyword>
<sequence length="238" mass="27523">MRLYQSWAIFRGALFLDSHLENTPASRSKLSLFQAYNPLKIKHTKESALLLAKIMFDARKFICTEWITEGSGSVILTQALKALADSEEELPDHYFFMVNPQSNPDAMLKQAFRVNITVDREYKSARIFSYRGYMNEIVSILRRLREKKTRQNEYGKTRAILDLISSGRSFFGLIFYSVLGSYIFTKMNTAGLSFVYIYLTLGCLTLFALNGANIIKGLLYMIIDINEDFYFKYISHRL</sequence>
<proteinExistence type="predicted"/>